<keyword evidence="2" id="KW-1185">Reference proteome</keyword>
<gene>
    <name evidence="1" type="ORF">ABIF29_001370</name>
</gene>
<protein>
    <recommendedName>
        <fullName evidence="3">Transposase</fullName>
    </recommendedName>
</protein>
<dbReference type="Proteomes" id="UP001565471">
    <property type="component" value="Unassembled WGS sequence"/>
</dbReference>
<reference evidence="1 2" key="1">
    <citation type="submission" date="2024-07" db="EMBL/GenBank/DDBJ databases">
        <title>Genomic Encyclopedia of Type Strains, Phase V (KMG-V): Genome sequencing to study the core and pangenomes of soil and plant-associated prokaryotes.</title>
        <authorList>
            <person name="Whitman W."/>
        </authorList>
    </citation>
    <scope>NUCLEOTIDE SEQUENCE [LARGE SCALE GENOMIC DNA]</scope>
    <source>
        <strain evidence="1 2">USDA 415</strain>
    </source>
</reference>
<organism evidence="1 2">
    <name type="scientific">Bradyrhizobium elkanii</name>
    <dbReference type="NCBI Taxonomy" id="29448"/>
    <lineage>
        <taxon>Bacteria</taxon>
        <taxon>Pseudomonadati</taxon>
        <taxon>Pseudomonadota</taxon>
        <taxon>Alphaproteobacteria</taxon>
        <taxon>Hyphomicrobiales</taxon>
        <taxon>Nitrobacteraceae</taxon>
        <taxon>Bradyrhizobium</taxon>
    </lineage>
</organism>
<evidence type="ECO:0008006" key="3">
    <source>
        <dbReference type="Google" id="ProtNLM"/>
    </source>
</evidence>
<name>A0ABV4EU60_BRAEL</name>
<evidence type="ECO:0000313" key="2">
    <source>
        <dbReference type="Proteomes" id="UP001565471"/>
    </source>
</evidence>
<evidence type="ECO:0000313" key="1">
    <source>
        <dbReference type="EMBL" id="MEY9314571.1"/>
    </source>
</evidence>
<comment type="caution">
    <text evidence="1">The sequence shown here is derived from an EMBL/GenBank/DDBJ whole genome shotgun (WGS) entry which is preliminary data.</text>
</comment>
<sequence>MPVTLNLVYRDQLFPREAYRRAFDVLRKRLPDKKACRIMVDLLALAHERGCEAELADQLTADLNDGRLPDLNRLRTHFAPDPAQMPNVVVRLAPLATYECLIGTAEIGGAA</sequence>
<accession>A0ABV4EU60</accession>
<dbReference type="EMBL" id="JBGBZA010000002">
    <property type="protein sequence ID" value="MEY9314571.1"/>
    <property type="molecule type" value="Genomic_DNA"/>
</dbReference>
<proteinExistence type="predicted"/>